<name>A0A024UIU5_9STRA</name>
<sequence>MDSVARSHDRNHSQGGASPGHRASQRLAWLVSESNRARLYKTYVLPVLLYNCGTLALTPTQLDGLDVFHRRQLRLLFGIFYPHQILEADLYARCHT</sequence>
<evidence type="ECO:0000256" key="1">
    <source>
        <dbReference type="SAM" id="MobiDB-lite"/>
    </source>
</evidence>
<organism evidence="2">
    <name type="scientific">Aphanomyces invadans</name>
    <dbReference type="NCBI Taxonomy" id="157072"/>
    <lineage>
        <taxon>Eukaryota</taxon>
        <taxon>Sar</taxon>
        <taxon>Stramenopiles</taxon>
        <taxon>Oomycota</taxon>
        <taxon>Saprolegniomycetes</taxon>
        <taxon>Saprolegniales</taxon>
        <taxon>Verrucalvaceae</taxon>
        <taxon>Aphanomyces</taxon>
    </lineage>
</organism>
<gene>
    <name evidence="2" type="ORF">H310_03466</name>
</gene>
<protein>
    <submittedName>
        <fullName evidence="2">Uncharacterized protein</fullName>
    </submittedName>
</protein>
<dbReference type="RefSeq" id="XP_008865559.1">
    <property type="nucleotide sequence ID" value="XM_008867337.1"/>
</dbReference>
<feature type="compositionally biased region" description="Basic and acidic residues" evidence="1">
    <location>
        <begin position="1"/>
        <end position="12"/>
    </location>
</feature>
<reference evidence="2" key="1">
    <citation type="submission" date="2013-12" db="EMBL/GenBank/DDBJ databases">
        <title>The Genome Sequence of Aphanomyces invadans NJM9701.</title>
        <authorList>
            <consortium name="The Broad Institute Genomics Platform"/>
            <person name="Russ C."/>
            <person name="Tyler B."/>
            <person name="van West P."/>
            <person name="Dieguez-Uribeondo J."/>
            <person name="Young S.K."/>
            <person name="Zeng Q."/>
            <person name="Gargeya S."/>
            <person name="Fitzgerald M."/>
            <person name="Abouelleil A."/>
            <person name="Alvarado L."/>
            <person name="Chapman S.B."/>
            <person name="Gainer-Dewar J."/>
            <person name="Goldberg J."/>
            <person name="Griggs A."/>
            <person name="Gujja S."/>
            <person name="Hansen M."/>
            <person name="Howarth C."/>
            <person name="Imamovic A."/>
            <person name="Ireland A."/>
            <person name="Larimer J."/>
            <person name="McCowan C."/>
            <person name="Murphy C."/>
            <person name="Pearson M."/>
            <person name="Poon T.W."/>
            <person name="Priest M."/>
            <person name="Roberts A."/>
            <person name="Saif S."/>
            <person name="Shea T."/>
            <person name="Sykes S."/>
            <person name="Wortman J."/>
            <person name="Nusbaum C."/>
            <person name="Birren B."/>
        </authorList>
    </citation>
    <scope>NUCLEOTIDE SEQUENCE [LARGE SCALE GENOMIC DNA]</scope>
    <source>
        <strain evidence="2">NJM9701</strain>
    </source>
</reference>
<feature type="region of interest" description="Disordered" evidence="1">
    <location>
        <begin position="1"/>
        <end position="23"/>
    </location>
</feature>
<evidence type="ECO:0000313" key="2">
    <source>
        <dbReference type="EMBL" id="ETW05782.1"/>
    </source>
</evidence>
<accession>A0A024UIU5</accession>
<dbReference type="VEuPathDB" id="FungiDB:H310_03466"/>
<proteinExistence type="predicted"/>
<dbReference type="EMBL" id="KI913956">
    <property type="protein sequence ID" value="ETW05782.1"/>
    <property type="molecule type" value="Genomic_DNA"/>
</dbReference>
<dbReference type="OrthoDB" id="167338at2759"/>
<dbReference type="GeneID" id="20080516"/>
<dbReference type="AlphaFoldDB" id="A0A024UIU5"/>